<name>F0W619_9STRA</name>
<gene>
    <name evidence="1" type="primary">AlNc14C23G2324</name>
    <name evidence="1" type="ORF">ALNC14_027040</name>
</gene>
<dbReference type="AlphaFoldDB" id="F0W619"/>
<evidence type="ECO:0000313" key="1">
    <source>
        <dbReference type="EMBL" id="CCA16561.1"/>
    </source>
</evidence>
<accession>F0W619</accession>
<reference evidence="1" key="1">
    <citation type="journal article" date="2011" name="PLoS Biol.">
        <title>Gene gain and loss during evolution of obligate parasitism in the white rust pathogen of Arabidopsis thaliana.</title>
        <authorList>
            <person name="Kemen E."/>
            <person name="Gardiner A."/>
            <person name="Schultz-Larsen T."/>
            <person name="Kemen A.C."/>
            <person name="Balmuth A.L."/>
            <person name="Robert-Seilaniantz A."/>
            <person name="Bailey K."/>
            <person name="Holub E."/>
            <person name="Studholme D.J."/>
            <person name="Maclean D."/>
            <person name="Jones J.D."/>
        </authorList>
    </citation>
    <scope>NUCLEOTIDE SEQUENCE</scope>
</reference>
<dbReference type="EMBL" id="FR824068">
    <property type="protein sequence ID" value="CCA16561.1"/>
    <property type="molecule type" value="Genomic_DNA"/>
</dbReference>
<dbReference type="HOGENOM" id="CLU_2517274_0_0_1"/>
<reference evidence="1" key="2">
    <citation type="submission" date="2011-02" db="EMBL/GenBank/DDBJ databases">
        <authorList>
            <person name="MacLean D."/>
        </authorList>
    </citation>
    <scope>NUCLEOTIDE SEQUENCE</scope>
</reference>
<protein>
    <submittedName>
        <fullName evidence="1">AlNc14C23G2324 protein</fullName>
    </submittedName>
</protein>
<sequence>MIRILKKQCQVKNVAFECSVTKAHLTIILIVNQIPSIEQSVHELYSVQQVNYVKSFCSTNRIIYSFIHRNASACIRSPFPIASDT</sequence>
<proteinExistence type="predicted"/>
<organism evidence="1">
    <name type="scientific">Albugo laibachii Nc14</name>
    <dbReference type="NCBI Taxonomy" id="890382"/>
    <lineage>
        <taxon>Eukaryota</taxon>
        <taxon>Sar</taxon>
        <taxon>Stramenopiles</taxon>
        <taxon>Oomycota</taxon>
        <taxon>Peronosporomycetes</taxon>
        <taxon>Albuginales</taxon>
        <taxon>Albuginaceae</taxon>
        <taxon>Albugo</taxon>
    </lineage>
</organism>